<evidence type="ECO:0000256" key="9">
    <source>
        <dbReference type="ARBA" id="ARBA00050776"/>
    </source>
</evidence>
<dbReference type="Proteomes" id="UP000253792">
    <property type="component" value="Unassembled WGS sequence"/>
</dbReference>
<dbReference type="SUPFAM" id="SSF53383">
    <property type="entry name" value="PLP-dependent transferases"/>
    <property type="match status" value="1"/>
</dbReference>
<dbReference type="GO" id="GO:0051536">
    <property type="term" value="F:iron-sulfur cluster binding"/>
    <property type="evidence" value="ECO:0007669"/>
    <property type="project" value="UniProtKB-KW"/>
</dbReference>
<keyword evidence="13" id="KW-1185">Reference proteome</keyword>
<dbReference type="Gene3D" id="1.10.260.50">
    <property type="match status" value="1"/>
</dbReference>
<dbReference type="GO" id="GO:0046872">
    <property type="term" value="F:metal ion binding"/>
    <property type="evidence" value="ECO:0007669"/>
    <property type="project" value="UniProtKB-KW"/>
</dbReference>
<protein>
    <recommendedName>
        <fullName evidence="3">cysteine desulfurase</fullName>
        <ecNumber evidence="3">2.8.1.7</ecNumber>
    </recommendedName>
</protein>
<evidence type="ECO:0000313" key="13">
    <source>
        <dbReference type="Proteomes" id="UP000253792"/>
    </source>
</evidence>
<evidence type="ECO:0000256" key="6">
    <source>
        <dbReference type="ARBA" id="ARBA00022898"/>
    </source>
</evidence>
<keyword evidence="8" id="KW-0411">Iron-sulfur</keyword>
<evidence type="ECO:0000256" key="10">
    <source>
        <dbReference type="RuleBase" id="RU004504"/>
    </source>
</evidence>
<keyword evidence="7" id="KW-0408">Iron</keyword>
<evidence type="ECO:0000256" key="1">
    <source>
        <dbReference type="ARBA" id="ARBA00001933"/>
    </source>
</evidence>
<dbReference type="EMBL" id="PPTP01000003">
    <property type="protein sequence ID" value="RDB56277.1"/>
    <property type="molecule type" value="Genomic_DNA"/>
</dbReference>
<evidence type="ECO:0000256" key="7">
    <source>
        <dbReference type="ARBA" id="ARBA00023004"/>
    </source>
</evidence>
<comment type="caution">
    <text evidence="12">The sequence shown here is derived from an EMBL/GenBank/DDBJ whole genome shotgun (WGS) entry which is preliminary data.</text>
</comment>
<dbReference type="PANTHER" id="PTHR11601">
    <property type="entry name" value="CYSTEINE DESULFURYLASE FAMILY MEMBER"/>
    <property type="match status" value="1"/>
</dbReference>
<evidence type="ECO:0000256" key="3">
    <source>
        <dbReference type="ARBA" id="ARBA00012239"/>
    </source>
</evidence>
<name>A0A369LC81_9ACTN</name>
<organism evidence="12 13">
    <name type="scientific">Senegalimassilia anaerobia</name>
    <dbReference type="NCBI Taxonomy" id="1473216"/>
    <lineage>
        <taxon>Bacteria</taxon>
        <taxon>Bacillati</taxon>
        <taxon>Actinomycetota</taxon>
        <taxon>Coriobacteriia</taxon>
        <taxon>Coriobacteriales</taxon>
        <taxon>Coriobacteriaceae</taxon>
        <taxon>Senegalimassilia</taxon>
    </lineage>
</organism>
<dbReference type="EC" id="2.8.1.7" evidence="3"/>
<accession>A0A369LC81</accession>
<dbReference type="InterPro" id="IPR015424">
    <property type="entry name" value="PyrdxlP-dep_Trfase"/>
</dbReference>
<dbReference type="PROSITE" id="PS00595">
    <property type="entry name" value="AA_TRANSFER_CLASS_5"/>
    <property type="match status" value="1"/>
</dbReference>
<dbReference type="PANTHER" id="PTHR11601:SF34">
    <property type="entry name" value="CYSTEINE DESULFURASE"/>
    <property type="match status" value="1"/>
</dbReference>
<proteinExistence type="inferred from homology"/>
<evidence type="ECO:0000256" key="8">
    <source>
        <dbReference type="ARBA" id="ARBA00023014"/>
    </source>
</evidence>
<keyword evidence="6" id="KW-0663">Pyridoxal phosphate</keyword>
<evidence type="ECO:0000256" key="5">
    <source>
        <dbReference type="ARBA" id="ARBA00022723"/>
    </source>
</evidence>
<dbReference type="InterPro" id="IPR015421">
    <property type="entry name" value="PyrdxlP-dep_Trfase_major"/>
</dbReference>
<gene>
    <name evidence="12" type="ORF">C1880_04025</name>
</gene>
<feature type="domain" description="Aminotransferase class V" evidence="11">
    <location>
        <begin position="9"/>
        <end position="390"/>
    </location>
</feature>
<comment type="cofactor">
    <cofactor evidence="1 10">
        <name>pyridoxal 5'-phosphate</name>
        <dbReference type="ChEBI" id="CHEBI:597326"/>
    </cofactor>
</comment>
<dbReference type="InterPro" id="IPR020578">
    <property type="entry name" value="Aminotrans_V_PyrdxlP_BS"/>
</dbReference>
<evidence type="ECO:0000256" key="4">
    <source>
        <dbReference type="ARBA" id="ARBA00022679"/>
    </source>
</evidence>
<dbReference type="AlphaFoldDB" id="A0A369LC81"/>
<dbReference type="InterPro" id="IPR015422">
    <property type="entry name" value="PyrdxlP-dep_Trfase_small"/>
</dbReference>
<dbReference type="Gene3D" id="3.90.1150.10">
    <property type="entry name" value="Aspartate Aminotransferase, domain 1"/>
    <property type="match status" value="1"/>
</dbReference>
<evidence type="ECO:0000256" key="2">
    <source>
        <dbReference type="ARBA" id="ARBA00006490"/>
    </source>
</evidence>
<dbReference type="OrthoDB" id="9808002at2"/>
<reference evidence="12 13" key="1">
    <citation type="journal article" date="2018" name="Elife">
        <title>Discovery and characterization of a prevalent human gut bacterial enzyme sufficient for the inactivation of a family of plant toxins.</title>
        <authorList>
            <person name="Koppel N."/>
            <person name="Bisanz J.E."/>
            <person name="Pandelia M.E."/>
            <person name="Turnbaugh P.J."/>
            <person name="Balskus E.P."/>
        </authorList>
    </citation>
    <scope>NUCLEOTIDE SEQUENCE [LARGE SCALE GENOMIC DNA]</scope>
    <source>
        <strain evidence="13">anaerobia AP69FAA</strain>
    </source>
</reference>
<evidence type="ECO:0000259" key="11">
    <source>
        <dbReference type="Pfam" id="PF00266"/>
    </source>
</evidence>
<comment type="catalytic activity">
    <reaction evidence="9">
        <text>(sulfur carrier)-H + L-cysteine = (sulfur carrier)-SH + L-alanine</text>
        <dbReference type="Rhea" id="RHEA:43892"/>
        <dbReference type="Rhea" id="RHEA-COMP:14737"/>
        <dbReference type="Rhea" id="RHEA-COMP:14739"/>
        <dbReference type="ChEBI" id="CHEBI:29917"/>
        <dbReference type="ChEBI" id="CHEBI:35235"/>
        <dbReference type="ChEBI" id="CHEBI:57972"/>
        <dbReference type="ChEBI" id="CHEBI:64428"/>
        <dbReference type="EC" id="2.8.1.7"/>
    </reaction>
</comment>
<dbReference type="InterPro" id="IPR016454">
    <property type="entry name" value="Cysteine_dSase"/>
</dbReference>
<dbReference type="Gene3D" id="3.40.640.10">
    <property type="entry name" value="Type I PLP-dependent aspartate aminotransferase-like (Major domain)"/>
    <property type="match status" value="1"/>
</dbReference>
<keyword evidence="4" id="KW-0808">Transferase</keyword>
<dbReference type="PIRSF" id="PIRSF005572">
    <property type="entry name" value="NifS"/>
    <property type="match status" value="1"/>
</dbReference>
<dbReference type="STRING" id="1034345.GCA_000236865_00356"/>
<dbReference type="InterPro" id="IPR000192">
    <property type="entry name" value="Aminotrans_V_dom"/>
</dbReference>
<dbReference type="Pfam" id="PF00266">
    <property type="entry name" value="Aminotran_5"/>
    <property type="match status" value="1"/>
</dbReference>
<sequence>MAKVPENYVYLDYAATAPLCEEAAQAMAPYMVPGRANIAFGGNANSLHIPGRAAFSALEDARRAIARALGATRPDEVVLTSGATEADNAAIIGLAQAAAHARRLGGAGSAQPHVVVSAIEHDAVLAPAKRLEQMGFSVTRVQPDRNGFITVAALEQVMCPETVLVSVMAANSEVGSVQPVAELARTAHAAGALFHTDATQALGKVPVNVVDWGCDAASFSAHKVGGPKGVGALYVKNRTPFDACMLGGGQEAGRRSGTQNVCGAAGFAAAIQVAQEKQADEQARLGALRDKLYTALAEKPGVRLTVQVTPGSQDYLPNIVHVLVDALESETLILRFDMRGFGVSGGSACSSHSLEPSHVLRAIGIDADAAHGALRISMGRYTTAEDVQAFLDVIDSVLNWE</sequence>
<comment type="similarity">
    <text evidence="2">Belongs to the class-V pyridoxal-phosphate-dependent aminotransferase family. NifS/IscS subfamily.</text>
</comment>
<evidence type="ECO:0000313" key="12">
    <source>
        <dbReference type="EMBL" id="RDB56277.1"/>
    </source>
</evidence>
<dbReference type="GO" id="GO:0031071">
    <property type="term" value="F:cysteine desulfurase activity"/>
    <property type="evidence" value="ECO:0007669"/>
    <property type="project" value="UniProtKB-EC"/>
</dbReference>
<keyword evidence="5" id="KW-0479">Metal-binding</keyword>